<evidence type="ECO:0000256" key="6">
    <source>
        <dbReference type="ARBA" id="ARBA00022868"/>
    </source>
</evidence>
<evidence type="ECO:0000256" key="13">
    <source>
        <dbReference type="ARBA" id="ARBA00023286"/>
    </source>
</evidence>
<name>A0A922I6P3_DERFA</name>
<evidence type="ECO:0000256" key="10">
    <source>
        <dbReference type="ARBA" id="ARBA00023136"/>
    </source>
</evidence>
<keyword evidence="7" id="KW-0965">Cell junction</keyword>
<dbReference type="PANTHER" id="PTHR42643">
    <property type="entry name" value="IONOTROPIC RECEPTOR 20A-RELATED"/>
    <property type="match status" value="1"/>
</dbReference>
<keyword evidence="14 15" id="KW-0407">Ion channel</keyword>
<gene>
    <name evidence="15" type="primary">inx</name>
    <name evidence="17" type="ORF">DERF_008890</name>
</gene>
<dbReference type="InterPro" id="IPR000990">
    <property type="entry name" value="Innexin"/>
</dbReference>
<keyword evidence="11" id="KW-0675">Receptor</keyword>
<feature type="transmembrane region" description="Helical" evidence="15">
    <location>
        <begin position="207"/>
        <end position="229"/>
    </location>
</feature>
<evidence type="ECO:0000256" key="5">
    <source>
        <dbReference type="ARBA" id="ARBA00022692"/>
    </source>
</evidence>
<feature type="transmembrane region" description="Helical" evidence="15">
    <location>
        <begin position="630"/>
        <end position="650"/>
    </location>
</feature>
<evidence type="ECO:0000256" key="7">
    <source>
        <dbReference type="ARBA" id="ARBA00022949"/>
    </source>
</evidence>
<dbReference type="SUPFAM" id="SSF53850">
    <property type="entry name" value="Periplasmic binding protein-like II"/>
    <property type="match status" value="1"/>
</dbReference>
<comment type="caution">
    <text evidence="17">The sequence shown here is derived from an EMBL/GenBank/DDBJ whole genome shotgun (WGS) entry which is preliminary data.</text>
</comment>
<sequence length="834" mass="97556">MSLFKSFMMNTEFEMDFKRKSYNVGFINFHLKSDEIVSQNAPYANIHANDDLWNGFELRMIQTLASYFNLTIHYEQFNGEYGSRKSNGTWSGIIGKIILKDFDFVFGGVALTYDRMSVINYLYPHCIDQFTFATTTTGSQIDMEVFIKSFDWIEWLLLVFFLFFLFDRLTNLVEHRKFHDSFVWISVCIIFRQPYRLINRSNSSRKLCAIIWLFSALVLFNVYCCRLYSILTIRTNHVVDTVDKLAKGAVQNSIIPVVMDSSVYQMLNNSGITSYDLISDKSIQVAHLNDGINLIIQTSKQLRKSFSEKHKAYAFIATRFSLEFAQLNYGDKLMYIPPPTIQAEFFPLFISILFGETFDHRDEFNYIISHLHSAGIFDYWKFQELSTTKYKVSNQISIDDAQLYDEKNMKIDMQQLSVEHYQSLFILFAIMTIVSTASSLIRRLVNTHNISLNMRTEMTKRLDAIIYRHLALNIYGFYFGRLIILSSIGYSIIEQYLGSIHCQGNSKIRDQFIRDVCLQGKNDFVEHRMFLSSKRLVDYSDRSYSYYPWVILLLFVQGMLAKLSGEWLQRSQHHKLKQLNRIKQYVRNAQIAPELFCYSSRNIKRQKRIQQIISFFYNFLVDSSGNQNYLIDYFTSLIFCVVTLFIQMIILDSSFDGQYLSLGIRFLLYYHFEQDKSLKILQSIDDINPLPQLFPYVIGCRFRNHGLSGSSFVADYVCTLNMNIVNAYIYLVGWFIYIFIGICLLWSILKLPIELLLTIRSSHIKKRLNTEWKLLITDSNISDDYYQQFLIKTKISASTIVLIRLARIDLKNLTETLGLLKSKLAILNAKNSYI</sequence>
<keyword evidence="18" id="KW-1185">Reference proteome</keyword>
<evidence type="ECO:0000256" key="8">
    <source>
        <dbReference type="ARBA" id="ARBA00022989"/>
    </source>
</evidence>
<comment type="caution">
    <text evidence="15">Lacks conserved residue(s) required for the propagation of feature annotation.</text>
</comment>
<feature type="transmembrane region" description="Helical" evidence="15">
    <location>
        <begin position="466"/>
        <end position="493"/>
    </location>
</feature>
<evidence type="ECO:0000256" key="12">
    <source>
        <dbReference type="ARBA" id="ARBA00023180"/>
    </source>
</evidence>
<evidence type="ECO:0000256" key="15">
    <source>
        <dbReference type="RuleBase" id="RU010713"/>
    </source>
</evidence>
<evidence type="ECO:0000256" key="3">
    <source>
        <dbReference type="ARBA" id="ARBA00022448"/>
    </source>
</evidence>
<dbReference type="EMBL" id="ASGP02000003">
    <property type="protein sequence ID" value="KAH9518300.1"/>
    <property type="molecule type" value="Genomic_DNA"/>
</dbReference>
<feature type="domain" description="Ionotropic glutamate receptor L-glutamate and glycine-binding" evidence="16">
    <location>
        <begin position="42"/>
        <end position="99"/>
    </location>
</feature>
<keyword evidence="9 15" id="KW-0406">Ion transport</keyword>
<keyword evidence="4" id="KW-1003">Cell membrane</keyword>
<dbReference type="Gene3D" id="3.40.190.10">
    <property type="entry name" value="Periplasmic binding protein-like II"/>
    <property type="match status" value="1"/>
</dbReference>
<dbReference type="InterPro" id="IPR052192">
    <property type="entry name" value="Insect_Ionotropic_Sensory_Rcpt"/>
</dbReference>
<organism evidence="17 18">
    <name type="scientific">Dermatophagoides farinae</name>
    <name type="common">American house dust mite</name>
    <dbReference type="NCBI Taxonomy" id="6954"/>
    <lineage>
        <taxon>Eukaryota</taxon>
        <taxon>Metazoa</taxon>
        <taxon>Ecdysozoa</taxon>
        <taxon>Arthropoda</taxon>
        <taxon>Chelicerata</taxon>
        <taxon>Arachnida</taxon>
        <taxon>Acari</taxon>
        <taxon>Acariformes</taxon>
        <taxon>Sarcoptiformes</taxon>
        <taxon>Astigmata</taxon>
        <taxon>Psoroptidia</taxon>
        <taxon>Analgoidea</taxon>
        <taxon>Pyroglyphidae</taxon>
        <taxon>Dermatophagoidinae</taxon>
        <taxon>Dermatophagoides</taxon>
    </lineage>
</organism>
<evidence type="ECO:0000256" key="2">
    <source>
        <dbReference type="ARBA" id="ARBA00004651"/>
    </source>
</evidence>
<comment type="subcellular location">
    <subcellularLocation>
        <location evidence="1">Cell junction</location>
        <location evidence="1">Gap junction</location>
    </subcellularLocation>
    <subcellularLocation>
        <location evidence="2 15">Cell membrane</location>
        <topology evidence="2 15">Multi-pass membrane protein</topology>
    </subcellularLocation>
</comment>
<keyword evidence="3 15" id="KW-0813">Transport</keyword>
<evidence type="ECO:0000256" key="9">
    <source>
        <dbReference type="ARBA" id="ARBA00023065"/>
    </source>
</evidence>
<dbReference type="GO" id="GO:0015276">
    <property type="term" value="F:ligand-gated monoatomic ion channel activity"/>
    <property type="evidence" value="ECO:0007669"/>
    <property type="project" value="InterPro"/>
</dbReference>
<evidence type="ECO:0000313" key="18">
    <source>
        <dbReference type="Proteomes" id="UP000790347"/>
    </source>
</evidence>
<keyword evidence="5 15" id="KW-0812">Transmembrane</keyword>
<evidence type="ECO:0000256" key="11">
    <source>
        <dbReference type="ARBA" id="ARBA00023170"/>
    </source>
</evidence>
<evidence type="ECO:0000256" key="1">
    <source>
        <dbReference type="ARBA" id="ARBA00004610"/>
    </source>
</evidence>
<keyword evidence="8 15" id="KW-1133">Transmembrane helix</keyword>
<reference evidence="17" key="1">
    <citation type="submission" date="2013-05" db="EMBL/GenBank/DDBJ databases">
        <authorList>
            <person name="Yim A.K.Y."/>
            <person name="Chan T.F."/>
            <person name="Ji K.M."/>
            <person name="Liu X.Y."/>
            <person name="Zhou J.W."/>
            <person name="Li R.Q."/>
            <person name="Yang K.Y."/>
            <person name="Li J."/>
            <person name="Li M."/>
            <person name="Law P.T.W."/>
            <person name="Wu Y.L."/>
            <person name="Cai Z.L."/>
            <person name="Qin H."/>
            <person name="Bao Y."/>
            <person name="Leung R.K.K."/>
            <person name="Ng P.K.S."/>
            <person name="Zou J."/>
            <person name="Zhong X.J."/>
            <person name="Ran P.X."/>
            <person name="Zhong N.S."/>
            <person name="Liu Z.G."/>
            <person name="Tsui S.K.W."/>
        </authorList>
    </citation>
    <scope>NUCLEOTIDE SEQUENCE</scope>
    <source>
        <strain evidence="17">Derf</strain>
        <tissue evidence="17">Whole organism</tissue>
    </source>
</reference>
<dbReference type="GO" id="GO:0005886">
    <property type="term" value="C:plasma membrane"/>
    <property type="evidence" value="ECO:0007669"/>
    <property type="project" value="UniProtKB-SubCell"/>
</dbReference>
<feature type="transmembrane region" description="Helical" evidence="15">
    <location>
        <begin position="149"/>
        <end position="166"/>
    </location>
</feature>
<keyword evidence="6" id="KW-0303">Gap junction</keyword>
<dbReference type="SMART" id="SM00918">
    <property type="entry name" value="Lig_chan-Glu_bd"/>
    <property type="match status" value="1"/>
</dbReference>
<dbReference type="AlphaFoldDB" id="A0A922I6P3"/>
<feature type="transmembrane region" description="Helical" evidence="15">
    <location>
        <begin position="546"/>
        <end position="565"/>
    </location>
</feature>
<dbReference type="PANTHER" id="PTHR42643:SF24">
    <property type="entry name" value="IONOTROPIC RECEPTOR 60A"/>
    <property type="match status" value="1"/>
</dbReference>
<dbReference type="InterPro" id="IPR019594">
    <property type="entry name" value="Glu/Gly-bd"/>
</dbReference>
<dbReference type="Gene3D" id="1.10.287.70">
    <property type="match status" value="1"/>
</dbReference>
<dbReference type="Pfam" id="PF10613">
    <property type="entry name" value="Lig_chan-Glu_bd"/>
    <property type="match status" value="1"/>
</dbReference>
<evidence type="ECO:0000313" key="17">
    <source>
        <dbReference type="EMBL" id="KAH9518300.1"/>
    </source>
</evidence>
<feature type="transmembrane region" description="Helical" evidence="15">
    <location>
        <begin position="727"/>
        <end position="749"/>
    </location>
</feature>
<comment type="function">
    <text evidence="15">Structural component of the gap junctions.</text>
</comment>
<feature type="transmembrane region" description="Helical" evidence="15">
    <location>
        <begin position="424"/>
        <end position="445"/>
    </location>
</feature>
<evidence type="ECO:0000256" key="4">
    <source>
        <dbReference type="ARBA" id="ARBA00022475"/>
    </source>
</evidence>
<accession>A0A922I6P3</accession>
<protein>
    <recommendedName>
        <fullName evidence="15">Innexin</fullName>
    </recommendedName>
</protein>
<dbReference type="Proteomes" id="UP000790347">
    <property type="component" value="Unassembled WGS sequence"/>
</dbReference>
<reference evidence="17" key="2">
    <citation type="journal article" date="2022" name="Res Sq">
        <title>Comparative Genomics Reveals Insights into the Divergent Evolution of Astigmatic Mites and Household Pest Adaptations.</title>
        <authorList>
            <person name="Xiong Q."/>
            <person name="Wan A.T.-Y."/>
            <person name="Liu X.-Y."/>
            <person name="Fung C.S.-H."/>
            <person name="Xiao X."/>
            <person name="Malainual N."/>
            <person name="Hou J."/>
            <person name="Wang L."/>
            <person name="Wang M."/>
            <person name="Yang K."/>
            <person name="Cui Y."/>
            <person name="Leung E."/>
            <person name="Nong W."/>
            <person name="Shin S.-K."/>
            <person name="Au S."/>
            <person name="Jeong K.Y."/>
            <person name="Chew F.T."/>
            <person name="Hui J."/>
            <person name="Leung T.F."/>
            <person name="Tungtrongchitr A."/>
            <person name="Zhong N."/>
            <person name="Liu Z."/>
            <person name="Tsui S."/>
        </authorList>
    </citation>
    <scope>NUCLEOTIDE SEQUENCE</scope>
    <source>
        <strain evidence="17">Derf</strain>
        <tissue evidence="17">Whole organism</tissue>
    </source>
</reference>
<evidence type="ECO:0000256" key="14">
    <source>
        <dbReference type="ARBA" id="ARBA00023303"/>
    </source>
</evidence>
<dbReference type="GO" id="GO:0005921">
    <property type="term" value="C:gap junction"/>
    <property type="evidence" value="ECO:0007669"/>
    <property type="project" value="UniProtKB-SubCell"/>
</dbReference>
<dbReference type="PROSITE" id="PS51013">
    <property type="entry name" value="PANNEXIN"/>
    <property type="match status" value="1"/>
</dbReference>
<evidence type="ECO:0000259" key="16">
    <source>
        <dbReference type="SMART" id="SM00918"/>
    </source>
</evidence>
<keyword evidence="13" id="KW-1071">Ligand-gated ion channel</keyword>
<comment type="similarity">
    <text evidence="15">Belongs to the pannexin family.</text>
</comment>
<dbReference type="Pfam" id="PF00876">
    <property type="entry name" value="Innexin"/>
    <property type="match status" value="1"/>
</dbReference>
<keyword evidence="12" id="KW-0325">Glycoprotein</keyword>
<proteinExistence type="inferred from homology"/>
<keyword evidence="10 15" id="KW-0472">Membrane</keyword>